<feature type="coiled-coil region" evidence="1">
    <location>
        <begin position="147"/>
        <end position="174"/>
    </location>
</feature>
<name>A0A2T1A854_TRISK</name>
<dbReference type="SUPFAM" id="SSF46785">
    <property type="entry name" value="Winged helix' DNA-binding domain"/>
    <property type="match status" value="1"/>
</dbReference>
<evidence type="ECO:0000256" key="1">
    <source>
        <dbReference type="SAM" id="Coils"/>
    </source>
</evidence>
<dbReference type="Proteomes" id="UP000237718">
    <property type="component" value="Unassembled WGS sequence"/>
</dbReference>
<dbReference type="InterPro" id="IPR036390">
    <property type="entry name" value="WH_DNA-bd_sf"/>
</dbReference>
<dbReference type="Pfam" id="PF03428">
    <property type="entry name" value="RP-C"/>
    <property type="match status" value="1"/>
</dbReference>
<feature type="region of interest" description="Disordered" evidence="2">
    <location>
        <begin position="236"/>
        <end position="256"/>
    </location>
</feature>
<dbReference type="InterPro" id="IPR021760">
    <property type="entry name" value="RepC_C"/>
</dbReference>
<dbReference type="OrthoDB" id="7488837at2"/>
<gene>
    <name evidence="5" type="ORF">CLV89_12021</name>
</gene>
<dbReference type="InterPro" id="IPR005090">
    <property type="entry name" value="RepC_N"/>
</dbReference>
<dbReference type="EMBL" id="PVUF01000020">
    <property type="protein sequence ID" value="PRZ44780.1"/>
    <property type="molecule type" value="Genomic_DNA"/>
</dbReference>
<reference evidence="5 6" key="1">
    <citation type="submission" date="2018-03" db="EMBL/GenBank/DDBJ databases">
        <title>Genomic Encyclopedia of Archaeal and Bacterial Type Strains, Phase II (KMG-II): from individual species to whole genera.</title>
        <authorList>
            <person name="Goeker M."/>
        </authorList>
    </citation>
    <scope>NUCLEOTIDE SEQUENCE [LARGE SCALE GENOMIC DNA]</scope>
    <source>
        <strain evidence="5 6">DSM 25328</strain>
    </source>
</reference>
<protein>
    <submittedName>
        <fullName evidence="5">Replication initiation protein RepC</fullName>
    </submittedName>
</protein>
<dbReference type="Gene3D" id="1.10.10.10">
    <property type="entry name" value="Winged helix-like DNA-binding domain superfamily/Winged helix DNA-binding domain"/>
    <property type="match status" value="1"/>
</dbReference>
<accession>A0A2T1A854</accession>
<sequence length="403" mass="44896">MEYTPISPFMRPISHAHLRVIERPEASVPARPVNKWELLRELSKAQAAFGVSERDLTVLQGLLSFFPDDALGGNAEMVVFPSNKAICERLNGMPCSTMRRHLARLVEAGLLQRRDSPNGKRYVRKHGEDRVAFGFDLSPLYCQSEEIARAAEAVREAEERVRRLREVVSLMRRDLAALAEFGDEMQPGLGFWDQLRDKAALTARALRRKLSIEDLAAYRADLEALLDQARNIIDGPETEEMNTNDAQSERHHHNSNKESIDFEPALEKSGVAAGVPDVDANEPVADVDEQDTRHLPKIPLHLVIAACPSLKTFYQGEIRHWHQLYDAACHVRPAMGISASAWEEAQRFMGPEQASIVVAAMLERFADIRSPGGYLRALTTKAAAGEFSCGPMVMALIGRRNAA</sequence>
<feature type="domain" description="Plasmid replication protein C C-terminal" evidence="4">
    <location>
        <begin position="299"/>
        <end position="397"/>
    </location>
</feature>
<dbReference type="InterPro" id="IPR036388">
    <property type="entry name" value="WH-like_DNA-bd_sf"/>
</dbReference>
<dbReference type="GO" id="GO:0006355">
    <property type="term" value="P:regulation of DNA-templated transcription"/>
    <property type="evidence" value="ECO:0007669"/>
    <property type="project" value="UniProtKB-ARBA"/>
</dbReference>
<dbReference type="AlphaFoldDB" id="A0A2T1A854"/>
<proteinExistence type="predicted"/>
<organism evidence="5 6">
    <name type="scientific">Tritonibacter scottomollicae</name>
    <name type="common">Epibacterium scottomollicae</name>
    <dbReference type="NCBI Taxonomy" id="483013"/>
    <lineage>
        <taxon>Bacteria</taxon>
        <taxon>Pseudomonadati</taxon>
        <taxon>Pseudomonadota</taxon>
        <taxon>Alphaproteobacteria</taxon>
        <taxon>Rhodobacterales</taxon>
        <taxon>Paracoccaceae</taxon>
        <taxon>Tritonibacter</taxon>
    </lineage>
</organism>
<feature type="domain" description="Plasmid replication protein C N-terminal" evidence="3">
    <location>
        <begin position="11"/>
        <end position="181"/>
    </location>
</feature>
<evidence type="ECO:0000313" key="6">
    <source>
        <dbReference type="Proteomes" id="UP000237718"/>
    </source>
</evidence>
<comment type="caution">
    <text evidence="5">The sequence shown here is derived from an EMBL/GenBank/DDBJ whole genome shotgun (WGS) entry which is preliminary data.</text>
</comment>
<dbReference type="RefSeq" id="WP_106165388.1">
    <property type="nucleotide sequence ID" value="NZ_PVUF01000020.1"/>
</dbReference>
<dbReference type="NCBIfam" id="NF010396">
    <property type="entry name" value="PRK13824.1"/>
    <property type="match status" value="1"/>
</dbReference>
<evidence type="ECO:0000259" key="3">
    <source>
        <dbReference type="Pfam" id="PF03428"/>
    </source>
</evidence>
<evidence type="ECO:0000256" key="2">
    <source>
        <dbReference type="SAM" id="MobiDB-lite"/>
    </source>
</evidence>
<evidence type="ECO:0000259" key="4">
    <source>
        <dbReference type="Pfam" id="PF11800"/>
    </source>
</evidence>
<dbReference type="NCBIfam" id="NF040974">
    <property type="entry name" value="RepABC_RepC"/>
    <property type="match status" value="1"/>
</dbReference>
<dbReference type="InterPro" id="IPR047611">
    <property type="entry name" value="RepABC_RepC"/>
</dbReference>
<dbReference type="CDD" id="cd00090">
    <property type="entry name" value="HTH_ARSR"/>
    <property type="match status" value="1"/>
</dbReference>
<evidence type="ECO:0000313" key="5">
    <source>
        <dbReference type="EMBL" id="PRZ44780.1"/>
    </source>
</evidence>
<dbReference type="InterPro" id="IPR011991">
    <property type="entry name" value="ArsR-like_HTH"/>
</dbReference>
<keyword evidence="1" id="KW-0175">Coiled coil</keyword>
<dbReference type="Pfam" id="PF11800">
    <property type="entry name" value="RP-C_C"/>
    <property type="match status" value="1"/>
</dbReference>